<dbReference type="PANTHER" id="PTHR45625">
    <property type="entry name" value="PEPTIDYL-PROLYL CIS-TRANS ISOMERASE-RELATED"/>
    <property type="match status" value="1"/>
</dbReference>
<dbReference type="PROSITE" id="PS50072">
    <property type="entry name" value="CSA_PPIASE_2"/>
    <property type="match status" value="1"/>
</dbReference>
<comment type="catalytic activity">
    <reaction evidence="5">
        <text>[protein]-peptidylproline (omega=180) = [protein]-peptidylproline (omega=0)</text>
        <dbReference type="Rhea" id="RHEA:16237"/>
        <dbReference type="Rhea" id="RHEA-COMP:10747"/>
        <dbReference type="Rhea" id="RHEA-COMP:10748"/>
        <dbReference type="ChEBI" id="CHEBI:83833"/>
        <dbReference type="ChEBI" id="CHEBI:83834"/>
        <dbReference type="EC" id="5.2.1.8"/>
    </reaction>
</comment>
<dbReference type="InterPro" id="IPR020892">
    <property type="entry name" value="Cyclophilin-type_PPIase_CS"/>
</dbReference>
<reference evidence="7 8" key="1">
    <citation type="journal article" date="2016" name="Nat. Commun.">
        <title>Thousands of microbial genomes shed light on interconnected biogeochemical processes in an aquifer system.</title>
        <authorList>
            <person name="Anantharaman K."/>
            <person name="Brown C.T."/>
            <person name="Hug L.A."/>
            <person name="Sharon I."/>
            <person name="Castelle C.J."/>
            <person name="Probst A.J."/>
            <person name="Thomas B.C."/>
            <person name="Singh A."/>
            <person name="Wilkins M.J."/>
            <person name="Karaoz U."/>
            <person name="Brodie E.L."/>
            <person name="Williams K.H."/>
            <person name="Hubbard S.S."/>
            <person name="Banfield J.F."/>
        </authorList>
    </citation>
    <scope>NUCLEOTIDE SEQUENCE [LARGE SCALE GENOMIC DNA]</scope>
</reference>
<sequence>MNATLKTSMGDITIEFFDKEAPKTVANFVKLAKDGFYDGVKFHRVIKGFMIQGGDPLTKDDSKVNLWGTGGPGYSFPDELGSVNKNNKNDVGTISMANSGKDTNGSQFFINVAPNNFLDTKHVVFGKVVSGMDVVKKIENVATNGDPYNRPVTAVVINSISEK</sequence>
<dbReference type="GO" id="GO:0003755">
    <property type="term" value="F:peptidyl-prolyl cis-trans isomerase activity"/>
    <property type="evidence" value="ECO:0007669"/>
    <property type="project" value="UniProtKB-UniRule"/>
</dbReference>
<protein>
    <recommendedName>
        <fullName evidence="5">Peptidyl-prolyl cis-trans isomerase</fullName>
        <shortName evidence="5">PPIase</shortName>
        <ecNumber evidence="5">5.2.1.8</ecNumber>
    </recommendedName>
</protein>
<name>A0A1F6YWC9_9BACT</name>
<dbReference type="SUPFAM" id="SSF50891">
    <property type="entry name" value="Cyclophilin-like"/>
    <property type="match status" value="1"/>
</dbReference>
<evidence type="ECO:0000256" key="1">
    <source>
        <dbReference type="ARBA" id="ARBA00002388"/>
    </source>
</evidence>
<dbReference type="GO" id="GO:0006457">
    <property type="term" value="P:protein folding"/>
    <property type="evidence" value="ECO:0007669"/>
    <property type="project" value="InterPro"/>
</dbReference>
<comment type="caution">
    <text evidence="7">The sequence shown here is derived from an EMBL/GenBank/DDBJ whole genome shotgun (WGS) entry which is preliminary data.</text>
</comment>
<dbReference type="Gene3D" id="2.40.100.10">
    <property type="entry name" value="Cyclophilin-like"/>
    <property type="match status" value="1"/>
</dbReference>
<feature type="domain" description="PPIase cyclophilin-type" evidence="6">
    <location>
        <begin position="7"/>
        <end position="162"/>
    </location>
</feature>
<dbReference type="PROSITE" id="PS00170">
    <property type="entry name" value="CSA_PPIASE_1"/>
    <property type="match status" value="1"/>
</dbReference>
<dbReference type="EMBL" id="MFWE01000005">
    <property type="protein sequence ID" value="OGJ10656.1"/>
    <property type="molecule type" value="Genomic_DNA"/>
</dbReference>
<gene>
    <name evidence="7" type="ORF">A2456_01520</name>
</gene>
<dbReference type="InterPro" id="IPR024936">
    <property type="entry name" value="Cyclophilin-type_PPIase"/>
</dbReference>
<keyword evidence="3 5" id="KW-0697">Rotamase</keyword>
<dbReference type="EC" id="5.2.1.8" evidence="5"/>
<evidence type="ECO:0000256" key="5">
    <source>
        <dbReference type="RuleBase" id="RU363019"/>
    </source>
</evidence>
<evidence type="ECO:0000256" key="2">
    <source>
        <dbReference type="ARBA" id="ARBA00007365"/>
    </source>
</evidence>
<dbReference type="CDD" id="cd00317">
    <property type="entry name" value="cyclophilin"/>
    <property type="match status" value="1"/>
</dbReference>
<dbReference type="InterPro" id="IPR029000">
    <property type="entry name" value="Cyclophilin-like_dom_sf"/>
</dbReference>
<evidence type="ECO:0000259" key="6">
    <source>
        <dbReference type="PROSITE" id="PS50072"/>
    </source>
</evidence>
<dbReference type="InterPro" id="IPR044666">
    <property type="entry name" value="Cyclophilin_A-like"/>
</dbReference>
<dbReference type="Pfam" id="PF00160">
    <property type="entry name" value="Pro_isomerase"/>
    <property type="match status" value="1"/>
</dbReference>
<dbReference type="Proteomes" id="UP000178975">
    <property type="component" value="Unassembled WGS sequence"/>
</dbReference>
<evidence type="ECO:0000256" key="3">
    <source>
        <dbReference type="ARBA" id="ARBA00023110"/>
    </source>
</evidence>
<dbReference type="PIRSF" id="PIRSF001467">
    <property type="entry name" value="Peptidylpro_ismrse"/>
    <property type="match status" value="1"/>
</dbReference>
<dbReference type="InterPro" id="IPR002130">
    <property type="entry name" value="Cyclophilin-type_PPIase_dom"/>
</dbReference>
<keyword evidence="4 5" id="KW-0413">Isomerase</keyword>
<evidence type="ECO:0000256" key="4">
    <source>
        <dbReference type="ARBA" id="ARBA00023235"/>
    </source>
</evidence>
<dbReference type="PRINTS" id="PR00153">
    <property type="entry name" value="CSAPPISMRASE"/>
</dbReference>
<proteinExistence type="inferred from homology"/>
<organism evidence="7 8">
    <name type="scientific">Candidatus Nomurabacteria bacterium RIFOXYC2_FULL_36_19</name>
    <dbReference type="NCBI Taxonomy" id="1801806"/>
    <lineage>
        <taxon>Bacteria</taxon>
        <taxon>Candidatus Nomuraibacteriota</taxon>
    </lineage>
</organism>
<accession>A0A1F6YWC9</accession>
<evidence type="ECO:0000313" key="8">
    <source>
        <dbReference type="Proteomes" id="UP000178975"/>
    </source>
</evidence>
<comment type="similarity">
    <text evidence="2 5">Belongs to the cyclophilin-type PPIase family.</text>
</comment>
<comment type="function">
    <text evidence="1 5">PPIases accelerate the folding of proteins. It catalyzes the cis-trans isomerization of proline imidic peptide bonds in oligopeptides.</text>
</comment>
<dbReference type="PANTHER" id="PTHR45625:SF4">
    <property type="entry name" value="PEPTIDYLPROLYL ISOMERASE DOMAIN AND WD REPEAT-CONTAINING PROTEIN 1"/>
    <property type="match status" value="1"/>
</dbReference>
<evidence type="ECO:0000313" key="7">
    <source>
        <dbReference type="EMBL" id="OGJ10656.1"/>
    </source>
</evidence>
<dbReference type="AlphaFoldDB" id="A0A1F6YWC9"/>